<gene>
    <name evidence="3" type="ORF">LMG29739_03139</name>
</gene>
<evidence type="ECO:0000313" key="3">
    <source>
        <dbReference type="EMBL" id="CAB3759381.1"/>
    </source>
</evidence>
<accession>A0A6J5E1W5</accession>
<feature type="region of interest" description="Disordered" evidence="2">
    <location>
        <begin position="242"/>
        <end position="336"/>
    </location>
</feature>
<dbReference type="Proteomes" id="UP000494329">
    <property type="component" value="Unassembled WGS sequence"/>
</dbReference>
<sequence length="336" mass="36307">MRIYKAVSDLPVELRILLDEIKRALDSRADADRAAIANRDAIAAGELRIAELEAASKELDARAVMAEAKAAGDISLKSDAGKAAKAADKAAADLADVRRIHERRVAAVEHLHAEARAIDETISSLKKRLQTDMRAYCNQILCAANEDLIEACSPLIPVIQAVAAVNGMMPNGGLARDWLDCAKLISPVDYRSDHLSGHVRVHGTDLLAGDGSLPDLPVGAATAIQEIVSISKALSQHKNFQLPKALQPEAPPRSAADQRRYDEQAKRIRLAEEEFDRRQERAKEPSKERGYTHRVGGSHTSRASEVNVMHASGPLADDWSQLDGGAPSKHTGRGTP</sequence>
<name>A0A6J5E1W5_9BURK</name>
<feature type="compositionally biased region" description="Basic and acidic residues" evidence="2">
    <location>
        <begin position="256"/>
        <end position="291"/>
    </location>
</feature>
<reference evidence="3 4" key="1">
    <citation type="submission" date="2020-04" db="EMBL/GenBank/DDBJ databases">
        <authorList>
            <person name="De Canck E."/>
        </authorList>
    </citation>
    <scope>NUCLEOTIDE SEQUENCE [LARGE SCALE GENOMIC DNA]</scope>
    <source>
        <strain evidence="3 4">LMG 29739</strain>
    </source>
</reference>
<keyword evidence="4" id="KW-1185">Reference proteome</keyword>
<dbReference type="RefSeq" id="WP_175111843.1">
    <property type="nucleotide sequence ID" value="NZ_CADIKF010000023.1"/>
</dbReference>
<proteinExistence type="predicted"/>
<dbReference type="EMBL" id="CADIKF010000023">
    <property type="protein sequence ID" value="CAB3759381.1"/>
    <property type="molecule type" value="Genomic_DNA"/>
</dbReference>
<protein>
    <submittedName>
        <fullName evidence="3">Uncharacterized protein</fullName>
    </submittedName>
</protein>
<evidence type="ECO:0000313" key="4">
    <source>
        <dbReference type="Proteomes" id="UP000494329"/>
    </source>
</evidence>
<dbReference type="AlphaFoldDB" id="A0A6J5E1W5"/>
<keyword evidence="1" id="KW-0175">Coiled coil</keyword>
<feature type="coiled-coil region" evidence="1">
    <location>
        <begin position="42"/>
        <end position="69"/>
    </location>
</feature>
<organism evidence="3 4">
    <name type="scientific">Paraburkholderia solisilvae</name>
    <dbReference type="NCBI Taxonomy" id="624376"/>
    <lineage>
        <taxon>Bacteria</taxon>
        <taxon>Pseudomonadati</taxon>
        <taxon>Pseudomonadota</taxon>
        <taxon>Betaproteobacteria</taxon>
        <taxon>Burkholderiales</taxon>
        <taxon>Burkholderiaceae</taxon>
        <taxon>Paraburkholderia</taxon>
    </lineage>
</organism>
<evidence type="ECO:0000256" key="1">
    <source>
        <dbReference type="SAM" id="Coils"/>
    </source>
</evidence>
<evidence type="ECO:0000256" key="2">
    <source>
        <dbReference type="SAM" id="MobiDB-lite"/>
    </source>
</evidence>